<dbReference type="EMBL" id="JAAMRR010001690">
    <property type="protein sequence ID" value="NGX99805.1"/>
    <property type="molecule type" value="Genomic_DNA"/>
</dbReference>
<evidence type="ECO:0000313" key="1">
    <source>
        <dbReference type="EMBL" id="NGX99805.1"/>
    </source>
</evidence>
<accession>A0A7C9RKM0</accession>
<organism evidence="1 2">
    <name type="scientific">Candidatus Afipia apatlaquensis</name>
    <dbReference type="NCBI Taxonomy" id="2712852"/>
    <lineage>
        <taxon>Bacteria</taxon>
        <taxon>Pseudomonadati</taxon>
        <taxon>Pseudomonadota</taxon>
        <taxon>Alphaproteobacteria</taxon>
        <taxon>Hyphomicrobiales</taxon>
        <taxon>Nitrobacteraceae</taxon>
        <taxon>Afipia</taxon>
    </lineage>
</organism>
<comment type="caution">
    <text evidence="1">The sequence shown here is derived from an EMBL/GenBank/DDBJ whole genome shotgun (WGS) entry which is preliminary data.</text>
</comment>
<keyword evidence="2" id="KW-1185">Reference proteome</keyword>
<name>A0A7C9RKM0_9BRAD</name>
<sequence length="204" mass="22931">MSGPSKEIREFMAKHNVADDEVWQVHGNNWVIKHKALERAAAAAGITWERPAILEQDSANGIVAICVFGKLNETTEWSVGECAPKNNKNAYPYAMAEKRGKDRVILKLLNAHAMLYSEVEADEFASSNAAGTGPARLVTLPKKDAKPIYIKLQAEIDSCISREHLKEWMKGNVERIKTLPEDWQDILRLRCEEMMADLRNKEAA</sequence>
<protein>
    <submittedName>
        <fullName evidence="1">Uncharacterized protein</fullName>
    </submittedName>
</protein>
<evidence type="ECO:0000313" key="2">
    <source>
        <dbReference type="Proteomes" id="UP000480266"/>
    </source>
</evidence>
<reference evidence="1" key="1">
    <citation type="submission" date="2020-02" db="EMBL/GenBank/DDBJ databases">
        <title>Draft genome sequence of Candidatus Afipia apatlaquensis IBT-C3, a potential strain for decolorization of textile dyes.</title>
        <authorList>
            <person name="Sanchez-Reyes A."/>
            <person name="Breton-Deval L."/>
            <person name="Mangelson H."/>
            <person name="Sanchez-Flores A."/>
        </authorList>
    </citation>
    <scope>NUCLEOTIDE SEQUENCE [LARGE SCALE GENOMIC DNA]</scope>
    <source>
        <strain evidence="1">IBT-C3</strain>
    </source>
</reference>
<dbReference type="Proteomes" id="UP000480266">
    <property type="component" value="Unassembled WGS sequence"/>
</dbReference>
<dbReference type="AlphaFoldDB" id="A0A7C9RKM0"/>
<proteinExistence type="predicted"/>
<gene>
    <name evidence="1" type="ORF">G4V63_32885</name>
</gene>